<organism evidence="9 10">
    <name type="scientific">Salimicrobium album</name>
    <dbReference type="NCBI Taxonomy" id="50717"/>
    <lineage>
        <taxon>Bacteria</taxon>
        <taxon>Bacillati</taxon>
        <taxon>Bacillota</taxon>
        <taxon>Bacilli</taxon>
        <taxon>Bacillales</taxon>
        <taxon>Bacillaceae</taxon>
        <taxon>Salimicrobium</taxon>
    </lineage>
</organism>
<dbReference type="Pfam" id="PF07690">
    <property type="entry name" value="MFS_1"/>
    <property type="match status" value="1"/>
</dbReference>
<dbReference type="PROSITE" id="PS50850">
    <property type="entry name" value="MFS"/>
    <property type="match status" value="1"/>
</dbReference>
<feature type="transmembrane region" description="Helical" evidence="7">
    <location>
        <begin position="245"/>
        <end position="268"/>
    </location>
</feature>
<dbReference type="InterPro" id="IPR001958">
    <property type="entry name" value="Tet-R_TetA/multi-R_MdtG-like"/>
</dbReference>
<evidence type="ECO:0000256" key="4">
    <source>
        <dbReference type="ARBA" id="ARBA00022692"/>
    </source>
</evidence>
<feature type="transmembrane region" description="Helical" evidence="7">
    <location>
        <begin position="206"/>
        <end position="233"/>
    </location>
</feature>
<dbReference type="EMBL" id="FNOS01000004">
    <property type="protein sequence ID" value="SDX95518.1"/>
    <property type="molecule type" value="Genomic_DNA"/>
</dbReference>
<evidence type="ECO:0000256" key="3">
    <source>
        <dbReference type="ARBA" id="ARBA00022475"/>
    </source>
</evidence>
<feature type="transmembrane region" description="Helical" evidence="7">
    <location>
        <begin position="299"/>
        <end position="320"/>
    </location>
</feature>
<feature type="transmembrane region" description="Helical" evidence="7">
    <location>
        <begin position="365"/>
        <end position="384"/>
    </location>
</feature>
<evidence type="ECO:0000256" key="7">
    <source>
        <dbReference type="SAM" id="Phobius"/>
    </source>
</evidence>
<keyword evidence="2" id="KW-0813">Transport</keyword>
<dbReference type="InterPro" id="IPR011701">
    <property type="entry name" value="MFS"/>
</dbReference>
<dbReference type="InterPro" id="IPR050189">
    <property type="entry name" value="MFS_Efflux_Transporters"/>
</dbReference>
<feature type="transmembrane region" description="Helical" evidence="7">
    <location>
        <begin position="167"/>
        <end position="185"/>
    </location>
</feature>
<dbReference type="Proteomes" id="UP000198647">
    <property type="component" value="Unassembled WGS sequence"/>
</dbReference>
<sequence length="389" mass="42686">MKDNFWTGREHVMFLGAIFCFWFATYIYVPTFSVYLERIDLYYSEIGIILGAYGITQVLFRWPLGVLLEWMSGNKKKWLLLGFMIGTGSGVILAVSETFSLILIGRLLAGVTASMWVMATIMYGQNFPLSKSTQAMSTMQFMTVFTQFVSMLLCSVLISWYGWDFPFWAASVFSVIGALLLLAVPEMKSDTERGERTFRQIFMKTLGMGEVWGISGLSLFAYAILFITIFGFSPLYIVEQGHSEAAITWLVVAFFLPHMLTSLSLAYIPLREGSGLRLVFGSFLLSAVFLAVLPTASFAGFLLLHAGTGFALGMILPLLLGRAAALGKEGDGMAVMGMFQSLYAIGIFAGPYVSGKLAEGAGLTAPFYFAAALAVTGALLTMVMKKWLS</sequence>
<dbReference type="SUPFAM" id="SSF103473">
    <property type="entry name" value="MFS general substrate transporter"/>
    <property type="match status" value="1"/>
</dbReference>
<keyword evidence="6 7" id="KW-0472">Membrane</keyword>
<evidence type="ECO:0000259" key="8">
    <source>
        <dbReference type="PROSITE" id="PS50850"/>
    </source>
</evidence>
<feature type="domain" description="Major facilitator superfamily (MFS) profile" evidence="8">
    <location>
        <begin position="10"/>
        <end position="389"/>
    </location>
</feature>
<feature type="transmembrane region" description="Helical" evidence="7">
    <location>
        <begin position="41"/>
        <end position="66"/>
    </location>
</feature>
<name>A0A1H3FYR2_9BACI</name>
<comment type="subcellular location">
    <subcellularLocation>
        <location evidence="1">Cell membrane</location>
        <topology evidence="1">Multi-pass membrane protein</topology>
    </subcellularLocation>
</comment>
<feature type="transmembrane region" description="Helical" evidence="7">
    <location>
        <begin position="141"/>
        <end position="161"/>
    </location>
</feature>
<dbReference type="PANTHER" id="PTHR43124:SF3">
    <property type="entry name" value="CHLORAMPHENICOL EFFLUX PUMP RV0191"/>
    <property type="match status" value="1"/>
</dbReference>
<dbReference type="RefSeq" id="WP_093107167.1">
    <property type="nucleotide sequence ID" value="NZ_FNOS01000004.1"/>
</dbReference>
<dbReference type="PRINTS" id="PR01035">
    <property type="entry name" value="TCRTETA"/>
</dbReference>
<feature type="transmembrane region" description="Helical" evidence="7">
    <location>
        <begin position="101"/>
        <end position="121"/>
    </location>
</feature>
<feature type="transmembrane region" description="Helical" evidence="7">
    <location>
        <begin position="12"/>
        <end position="29"/>
    </location>
</feature>
<evidence type="ECO:0000313" key="9">
    <source>
        <dbReference type="EMBL" id="SDX95518.1"/>
    </source>
</evidence>
<keyword evidence="5 7" id="KW-1133">Transmembrane helix</keyword>
<accession>A0A1H3FYR2</accession>
<evidence type="ECO:0000256" key="6">
    <source>
        <dbReference type="ARBA" id="ARBA00023136"/>
    </source>
</evidence>
<keyword evidence="4 7" id="KW-0812">Transmembrane</keyword>
<keyword evidence="3" id="KW-1003">Cell membrane</keyword>
<dbReference type="InterPro" id="IPR020846">
    <property type="entry name" value="MFS_dom"/>
</dbReference>
<proteinExistence type="predicted"/>
<protein>
    <submittedName>
        <fullName evidence="9">Predicted arabinose efflux permease, MFS family</fullName>
    </submittedName>
</protein>
<evidence type="ECO:0000256" key="1">
    <source>
        <dbReference type="ARBA" id="ARBA00004651"/>
    </source>
</evidence>
<feature type="transmembrane region" description="Helical" evidence="7">
    <location>
        <begin position="332"/>
        <end position="353"/>
    </location>
</feature>
<comment type="caution">
    <text evidence="9">The sequence shown here is derived from an EMBL/GenBank/DDBJ whole genome shotgun (WGS) entry which is preliminary data.</text>
</comment>
<evidence type="ECO:0000313" key="10">
    <source>
        <dbReference type="Proteomes" id="UP000198647"/>
    </source>
</evidence>
<dbReference type="PANTHER" id="PTHR43124">
    <property type="entry name" value="PURINE EFFLUX PUMP PBUE"/>
    <property type="match status" value="1"/>
</dbReference>
<dbReference type="InterPro" id="IPR036259">
    <property type="entry name" value="MFS_trans_sf"/>
</dbReference>
<feature type="transmembrane region" description="Helical" evidence="7">
    <location>
        <begin position="275"/>
        <end position="293"/>
    </location>
</feature>
<gene>
    <name evidence="9" type="ORF">SAMN04488081_1713</name>
</gene>
<dbReference type="Gene3D" id="1.20.1250.20">
    <property type="entry name" value="MFS general substrate transporter like domains"/>
    <property type="match status" value="1"/>
</dbReference>
<reference evidence="9 10" key="1">
    <citation type="submission" date="2016-10" db="EMBL/GenBank/DDBJ databases">
        <authorList>
            <person name="Varghese N."/>
            <person name="Submissions S."/>
        </authorList>
    </citation>
    <scope>NUCLEOTIDE SEQUENCE [LARGE SCALE GENOMIC DNA]</scope>
    <source>
        <strain evidence="9 10">DSM 20748</strain>
    </source>
</reference>
<keyword evidence="10" id="KW-1185">Reference proteome</keyword>
<evidence type="ECO:0000256" key="2">
    <source>
        <dbReference type="ARBA" id="ARBA00022448"/>
    </source>
</evidence>
<feature type="transmembrane region" description="Helical" evidence="7">
    <location>
        <begin position="78"/>
        <end position="95"/>
    </location>
</feature>
<evidence type="ECO:0000256" key="5">
    <source>
        <dbReference type="ARBA" id="ARBA00022989"/>
    </source>
</evidence>